<organism evidence="2 3">
    <name type="scientific">Lampropedia cohaerens</name>
    <dbReference type="NCBI Taxonomy" id="1610491"/>
    <lineage>
        <taxon>Bacteria</taxon>
        <taxon>Pseudomonadati</taxon>
        <taxon>Pseudomonadota</taxon>
        <taxon>Betaproteobacteria</taxon>
        <taxon>Burkholderiales</taxon>
        <taxon>Comamonadaceae</taxon>
        <taxon>Lampropedia</taxon>
    </lineage>
</organism>
<gene>
    <name evidence="2" type="ORF">AAV94_04375</name>
</gene>
<protein>
    <recommendedName>
        <fullName evidence="4">Glycerate kinase</fullName>
    </recommendedName>
</protein>
<reference evidence="2 3" key="1">
    <citation type="submission" date="2015-05" db="EMBL/GenBank/DDBJ databases">
        <title>Draft genome sequence of Lampropedia sp. CT6, isolated from the microbial mat of a hot water spring, located at Manikaran, India.</title>
        <authorList>
            <person name="Tripathi C."/>
            <person name="Rani P."/>
            <person name="Mahato N.K."/>
            <person name="Lal R."/>
        </authorList>
    </citation>
    <scope>NUCLEOTIDE SEQUENCE [LARGE SCALE GENOMIC DNA]</scope>
    <source>
        <strain evidence="2 3">CT6</strain>
    </source>
</reference>
<accession>A0A0U1Q1F5</accession>
<comment type="caution">
    <text evidence="2">The sequence shown here is derived from an EMBL/GenBank/DDBJ whole genome shotgun (WGS) entry which is preliminary data.</text>
</comment>
<dbReference type="OrthoDB" id="8907926at2"/>
<dbReference type="RefSeq" id="WP_046741115.1">
    <property type="nucleotide sequence ID" value="NZ_LBNQ01000018.1"/>
</dbReference>
<dbReference type="STRING" id="1610491.AAV94_04375"/>
<keyword evidence="3" id="KW-1185">Reference proteome</keyword>
<sequence length="140" mass="15091">MTPHLKAFALLATAAVLLVVGYANRGIGGLLLVLGAIVFLTLLYVMRITRTLRAAADTPKGCIGSAVMLNAQLREGRTMLQVIQQTRALGDLLHACGDTETYRWRDPGGAWVDATFVAGRLKHWQLGRPEAASEPPQPCP</sequence>
<proteinExistence type="predicted"/>
<keyword evidence="1" id="KW-0812">Transmembrane</keyword>
<dbReference type="AlphaFoldDB" id="A0A0U1Q1F5"/>
<keyword evidence="1" id="KW-0472">Membrane</keyword>
<evidence type="ECO:0008006" key="4">
    <source>
        <dbReference type="Google" id="ProtNLM"/>
    </source>
</evidence>
<feature type="transmembrane region" description="Helical" evidence="1">
    <location>
        <begin position="7"/>
        <end position="23"/>
    </location>
</feature>
<feature type="transmembrane region" description="Helical" evidence="1">
    <location>
        <begin position="29"/>
        <end position="46"/>
    </location>
</feature>
<evidence type="ECO:0000313" key="2">
    <source>
        <dbReference type="EMBL" id="KKW68604.1"/>
    </source>
</evidence>
<keyword evidence="1" id="KW-1133">Transmembrane helix</keyword>
<name>A0A0U1Q1F5_9BURK</name>
<dbReference type="Proteomes" id="UP000050580">
    <property type="component" value="Unassembled WGS sequence"/>
</dbReference>
<evidence type="ECO:0000313" key="3">
    <source>
        <dbReference type="Proteomes" id="UP000050580"/>
    </source>
</evidence>
<dbReference type="EMBL" id="LBNQ01000018">
    <property type="protein sequence ID" value="KKW68604.1"/>
    <property type="molecule type" value="Genomic_DNA"/>
</dbReference>
<evidence type="ECO:0000256" key="1">
    <source>
        <dbReference type="SAM" id="Phobius"/>
    </source>
</evidence>